<reference evidence="2" key="1">
    <citation type="submission" date="2019-03" db="EMBL/GenBank/DDBJ databases">
        <title>Lake Tanganyika Metagenome-Assembled Genomes (MAGs).</title>
        <authorList>
            <person name="Tran P."/>
        </authorList>
    </citation>
    <scope>NUCLEOTIDE SEQUENCE</scope>
    <source>
        <strain evidence="2">K_DeepCast_65m_m2_066</strain>
    </source>
</reference>
<dbReference type="InterPro" id="IPR002121">
    <property type="entry name" value="HRDC_dom"/>
</dbReference>
<name>A0A937W5Q3_UNCTE</name>
<dbReference type="Pfam" id="PF00570">
    <property type="entry name" value="HRDC"/>
    <property type="match status" value="1"/>
</dbReference>
<dbReference type="SUPFAM" id="SSF47819">
    <property type="entry name" value="HRDC-like"/>
    <property type="match status" value="1"/>
</dbReference>
<protein>
    <recommendedName>
        <fullName evidence="1">HRDC domain-containing protein</fullName>
    </recommendedName>
</protein>
<dbReference type="AlphaFoldDB" id="A0A937W5Q3"/>
<evidence type="ECO:0000313" key="2">
    <source>
        <dbReference type="EMBL" id="MBM3226673.1"/>
    </source>
</evidence>
<evidence type="ECO:0000259" key="1">
    <source>
        <dbReference type="PROSITE" id="PS50967"/>
    </source>
</evidence>
<dbReference type="InterPro" id="IPR044876">
    <property type="entry name" value="HRDC_dom_sf"/>
</dbReference>
<dbReference type="Gene3D" id="1.10.150.80">
    <property type="entry name" value="HRDC domain"/>
    <property type="match status" value="1"/>
</dbReference>
<accession>A0A937W5Q3</accession>
<dbReference type="InterPro" id="IPR010997">
    <property type="entry name" value="HRDC-like_sf"/>
</dbReference>
<dbReference type="GO" id="GO:0003676">
    <property type="term" value="F:nucleic acid binding"/>
    <property type="evidence" value="ECO:0007669"/>
    <property type="project" value="InterPro"/>
</dbReference>
<comment type="caution">
    <text evidence="2">The sequence shown here is derived from an EMBL/GenBank/DDBJ whole genome shotgun (WGS) entry which is preliminary data.</text>
</comment>
<organism evidence="2 3">
    <name type="scientific">Tectimicrobiota bacterium</name>
    <dbReference type="NCBI Taxonomy" id="2528274"/>
    <lineage>
        <taxon>Bacteria</taxon>
        <taxon>Pseudomonadati</taxon>
        <taxon>Nitrospinota/Tectimicrobiota group</taxon>
        <taxon>Candidatus Tectimicrobiota</taxon>
    </lineage>
</organism>
<feature type="domain" description="HRDC" evidence="1">
    <location>
        <begin position="80"/>
        <end position="160"/>
    </location>
</feature>
<dbReference type="EMBL" id="VGLS01001001">
    <property type="protein sequence ID" value="MBM3226673.1"/>
    <property type="molecule type" value="Genomic_DNA"/>
</dbReference>
<dbReference type="PROSITE" id="PS50967">
    <property type="entry name" value="HRDC"/>
    <property type="match status" value="1"/>
</dbReference>
<sequence length="231" mass="24961">MLARVVTLHFDAVLGGFDDTPLREFLKDKDVLAIRDHFFIRNDVPYLAMIVTYTLPHLTSPAAPAAPANQQEPSWRALVTPEEVPLFNALRDWRLERSKQEGVPPYVICTNKMLAAMVKARPQSLTQLGNIEHFGKAKLEKYGRALLAILATASNRQPITPPATEYRQFKRPFPPPACLCLLLASPYPAPRTAAGSSRSALPGTDQTAAWGRSAGAVGAAAGAARGGLPPG</sequence>
<gene>
    <name evidence="2" type="ORF">FJZ47_23150</name>
</gene>
<evidence type="ECO:0000313" key="3">
    <source>
        <dbReference type="Proteomes" id="UP000712673"/>
    </source>
</evidence>
<proteinExistence type="predicted"/>
<dbReference type="GO" id="GO:0000166">
    <property type="term" value="F:nucleotide binding"/>
    <property type="evidence" value="ECO:0007669"/>
    <property type="project" value="InterPro"/>
</dbReference>
<dbReference type="SMART" id="SM00341">
    <property type="entry name" value="HRDC"/>
    <property type="match status" value="1"/>
</dbReference>
<dbReference type="Proteomes" id="UP000712673">
    <property type="component" value="Unassembled WGS sequence"/>
</dbReference>